<evidence type="ECO:0000256" key="1">
    <source>
        <dbReference type="SAM" id="MobiDB-lite"/>
    </source>
</evidence>
<sequence>MKTPLIIIAASLVSLPLAADITLPGRRAPKLPPPPPDWTEAEEPPAAQTPTPSAPSAPGAPTSAGAADSAVPSPATPAPPTAADAAQAAAGAASPKPAPNPQDEALAEGLDEMTDILRSVRDTASADAAALELEACARGLGLNRLSGASLPQAMQTLRGSGAATASFRNYMQEVFRVTAARFYGSELLRQVLGEMN</sequence>
<feature type="signal peptide" evidence="2">
    <location>
        <begin position="1"/>
        <end position="19"/>
    </location>
</feature>
<reference evidence="3" key="2">
    <citation type="submission" date="2021-04" db="EMBL/GenBank/DDBJ databases">
        <authorList>
            <person name="Gilroy R."/>
        </authorList>
    </citation>
    <scope>NUCLEOTIDE SEQUENCE</scope>
    <source>
        <strain evidence="3">14975</strain>
    </source>
</reference>
<feature type="compositionally biased region" description="Low complexity" evidence="1">
    <location>
        <begin position="81"/>
        <end position="95"/>
    </location>
</feature>
<feature type="chain" id="PRO_5038593026" evidence="2">
    <location>
        <begin position="20"/>
        <end position="196"/>
    </location>
</feature>
<gene>
    <name evidence="3" type="ORF">H9862_08105</name>
</gene>
<evidence type="ECO:0000256" key="2">
    <source>
        <dbReference type="SAM" id="SignalP"/>
    </source>
</evidence>
<keyword evidence="2" id="KW-0732">Signal</keyword>
<protein>
    <submittedName>
        <fullName evidence="3">Uncharacterized protein</fullName>
    </submittedName>
</protein>
<evidence type="ECO:0000313" key="3">
    <source>
        <dbReference type="EMBL" id="HIX20544.1"/>
    </source>
</evidence>
<feature type="compositionally biased region" description="Low complexity" evidence="1">
    <location>
        <begin position="44"/>
        <end position="73"/>
    </location>
</feature>
<feature type="region of interest" description="Disordered" evidence="1">
    <location>
        <begin position="25"/>
        <end position="104"/>
    </location>
</feature>
<name>A0A9D1VCN1_9BACT</name>
<organism evidence="3 4">
    <name type="scientific">Candidatus Akkermansia intestinigallinarum</name>
    <dbReference type="NCBI Taxonomy" id="2838431"/>
    <lineage>
        <taxon>Bacteria</taxon>
        <taxon>Pseudomonadati</taxon>
        <taxon>Verrucomicrobiota</taxon>
        <taxon>Verrucomicrobiia</taxon>
        <taxon>Verrucomicrobiales</taxon>
        <taxon>Akkermansiaceae</taxon>
        <taxon>Akkermansia</taxon>
    </lineage>
</organism>
<dbReference type="EMBL" id="DXFQ01000152">
    <property type="protein sequence ID" value="HIX20544.1"/>
    <property type="molecule type" value="Genomic_DNA"/>
</dbReference>
<proteinExistence type="predicted"/>
<reference evidence="3" key="1">
    <citation type="journal article" date="2021" name="PeerJ">
        <title>Extensive microbial diversity within the chicken gut microbiome revealed by metagenomics and culture.</title>
        <authorList>
            <person name="Gilroy R."/>
            <person name="Ravi A."/>
            <person name="Getino M."/>
            <person name="Pursley I."/>
            <person name="Horton D.L."/>
            <person name="Alikhan N.F."/>
            <person name="Baker D."/>
            <person name="Gharbi K."/>
            <person name="Hall N."/>
            <person name="Watson M."/>
            <person name="Adriaenssens E.M."/>
            <person name="Foster-Nyarko E."/>
            <person name="Jarju S."/>
            <person name="Secka A."/>
            <person name="Antonio M."/>
            <person name="Oren A."/>
            <person name="Chaudhuri R.R."/>
            <person name="La Ragione R."/>
            <person name="Hildebrand F."/>
            <person name="Pallen M.J."/>
        </authorList>
    </citation>
    <scope>NUCLEOTIDE SEQUENCE</scope>
    <source>
        <strain evidence="3">14975</strain>
    </source>
</reference>
<comment type="caution">
    <text evidence="3">The sequence shown here is derived from an EMBL/GenBank/DDBJ whole genome shotgun (WGS) entry which is preliminary data.</text>
</comment>
<dbReference type="Proteomes" id="UP000823964">
    <property type="component" value="Unassembled WGS sequence"/>
</dbReference>
<accession>A0A9D1VCN1</accession>
<evidence type="ECO:0000313" key="4">
    <source>
        <dbReference type="Proteomes" id="UP000823964"/>
    </source>
</evidence>
<dbReference type="AlphaFoldDB" id="A0A9D1VCN1"/>